<feature type="transmembrane region" description="Helical" evidence="4">
    <location>
        <begin position="189"/>
        <end position="209"/>
    </location>
</feature>
<gene>
    <name evidence="6" type="ORF">LPJ53_003907</name>
</gene>
<feature type="compositionally biased region" description="Polar residues" evidence="3">
    <location>
        <begin position="1"/>
        <end position="18"/>
    </location>
</feature>
<feature type="region of interest" description="Disordered" evidence="3">
    <location>
        <begin position="1"/>
        <end position="20"/>
    </location>
</feature>
<dbReference type="AlphaFoldDB" id="A0A9W7XYA6"/>
<feature type="transmembrane region" description="Helical" evidence="4">
    <location>
        <begin position="477"/>
        <end position="496"/>
    </location>
</feature>
<feature type="transmembrane region" description="Helical" evidence="4">
    <location>
        <begin position="438"/>
        <end position="457"/>
    </location>
</feature>
<feature type="transmembrane region" description="Helical" evidence="4">
    <location>
        <begin position="158"/>
        <end position="177"/>
    </location>
</feature>
<dbReference type="OrthoDB" id="2213137at2759"/>
<feature type="transmembrane region" description="Helical" evidence="4">
    <location>
        <begin position="407"/>
        <end position="426"/>
    </location>
</feature>
<evidence type="ECO:0000259" key="5">
    <source>
        <dbReference type="PROSITE" id="PS50850"/>
    </source>
</evidence>
<dbReference type="PANTHER" id="PTHR11360">
    <property type="entry name" value="MONOCARBOXYLATE TRANSPORTER"/>
    <property type="match status" value="1"/>
</dbReference>
<dbReference type="InterPro" id="IPR050327">
    <property type="entry name" value="Proton-linked_MCT"/>
</dbReference>
<feature type="transmembrane region" description="Helical" evidence="4">
    <location>
        <begin position="128"/>
        <end position="151"/>
    </location>
</feature>
<feature type="transmembrane region" description="Helical" evidence="4">
    <location>
        <begin position="86"/>
        <end position="108"/>
    </location>
</feature>
<protein>
    <recommendedName>
        <fullName evidence="5">Major facilitator superfamily (MFS) profile domain-containing protein</fullName>
    </recommendedName>
</protein>
<feature type="transmembrane region" description="Helical" evidence="4">
    <location>
        <begin position="247"/>
        <end position="268"/>
    </location>
</feature>
<dbReference type="Gene3D" id="1.20.1250.20">
    <property type="entry name" value="MFS general substrate transporter like domains"/>
    <property type="match status" value="2"/>
</dbReference>
<evidence type="ECO:0000256" key="1">
    <source>
        <dbReference type="ARBA" id="ARBA00004141"/>
    </source>
</evidence>
<comment type="similarity">
    <text evidence="2">Belongs to the major facilitator superfamily. Monocarboxylate porter (TC 2.A.1.13) family.</text>
</comment>
<dbReference type="GO" id="GO:0016020">
    <property type="term" value="C:membrane"/>
    <property type="evidence" value="ECO:0007669"/>
    <property type="project" value="UniProtKB-SubCell"/>
</dbReference>
<feature type="transmembrane region" description="Helical" evidence="4">
    <location>
        <begin position="351"/>
        <end position="370"/>
    </location>
</feature>
<organism evidence="6 7">
    <name type="scientific">Coemansia erecta</name>
    <dbReference type="NCBI Taxonomy" id="147472"/>
    <lineage>
        <taxon>Eukaryota</taxon>
        <taxon>Fungi</taxon>
        <taxon>Fungi incertae sedis</taxon>
        <taxon>Zoopagomycota</taxon>
        <taxon>Kickxellomycotina</taxon>
        <taxon>Kickxellomycetes</taxon>
        <taxon>Kickxellales</taxon>
        <taxon>Kickxellaceae</taxon>
        <taxon>Coemansia</taxon>
    </lineage>
</organism>
<keyword evidence="7" id="KW-1185">Reference proteome</keyword>
<evidence type="ECO:0000256" key="2">
    <source>
        <dbReference type="ARBA" id="ARBA00006727"/>
    </source>
</evidence>
<feature type="transmembrane region" description="Helical" evidence="4">
    <location>
        <begin position="216"/>
        <end position="235"/>
    </location>
</feature>
<evidence type="ECO:0000313" key="7">
    <source>
        <dbReference type="Proteomes" id="UP001149813"/>
    </source>
</evidence>
<feature type="transmembrane region" description="Helical" evidence="4">
    <location>
        <begin position="318"/>
        <end position="336"/>
    </location>
</feature>
<reference evidence="6" key="1">
    <citation type="submission" date="2022-07" db="EMBL/GenBank/DDBJ databases">
        <title>Phylogenomic reconstructions and comparative analyses of Kickxellomycotina fungi.</title>
        <authorList>
            <person name="Reynolds N.K."/>
            <person name="Stajich J.E."/>
            <person name="Barry K."/>
            <person name="Grigoriev I.V."/>
            <person name="Crous P."/>
            <person name="Smith M.E."/>
        </authorList>
    </citation>
    <scope>NUCLEOTIDE SEQUENCE</scope>
    <source>
        <strain evidence="6">NBRC 32514</strain>
    </source>
</reference>
<dbReference type="SUPFAM" id="SSF103473">
    <property type="entry name" value="MFS general substrate transporter"/>
    <property type="match status" value="1"/>
</dbReference>
<dbReference type="Pfam" id="PF07690">
    <property type="entry name" value="MFS_1"/>
    <property type="match status" value="1"/>
</dbReference>
<proteinExistence type="inferred from homology"/>
<dbReference type="PANTHER" id="PTHR11360:SF284">
    <property type="entry name" value="EG:103B4.3 PROTEIN-RELATED"/>
    <property type="match status" value="1"/>
</dbReference>
<keyword evidence="4" id="KW-0472">Membrane</keyword>
<comment type="caution">
    <text evidence="6">The sequence shown here is derived from an EMBL/GenBank/DDBJ whole genome shotgun (WGS) entry which is preliminary data.</text>
</comment>
<dbReference type="PROSITE" id="PS50850">
    <property type="entry name" value="MFS"/>
    <property type="match status" value="1"/>
</dbReference>
<dbReference type="InterPro" id="IPR036259">
    <property type="entry name" value="MFS_trans_sf"/>
</dbReference>
<dbReference type="GO" id="GO:0022857">
    <property type="term" value="F:transmembrane transporter activity"/>
    <property type="evidence" value="ECO:0007669"/>
    <property type="project" value="InterPro"/>
</dbReference>
<dbReference type="InterPro" id="IPR011701">
    <property type="entry name" value="MFS"/>
</dbReference>
<evidence type="ECO:0000256" key="4">
    <source>
        <dbReference type="SAM" id="Phobius"/>
    </source>
</evidence>
<accession>A0A9W7XYA6</accession>
<keyword evidence="4" id="KW-0812">Transmembrane</keyword>
<name>A0A9W7XYA6_9FUNG</name>
<keyword evidence="4" id="KW-1133">Transmembrane helix</keyword>
<evidence type="ECO:0000313" key="6">
    <source>
        <dbReference type="EMBL" id="KAJ1721596.1"/>
    </source>
</evidence>
<dbReference type="EMBL" id="JANBOJ010000161">
    <property type="protein sequence ID" value="KAJ1721596.1"/>
    <property type="molecule type" value="Genomic_DNA"/>
</dbReference>
<dbReference type="Proteomes" id="UP001149813">
    <property type="component" value="Unassembled WGS sequence"/>
</dbReference>
<dbReference type="InterPro" id="IPR020846">
    <property type="entry name" value="MFS_dom"/>
</dbReference>
<sequence>MTPPTASNIAKTPSSASLDTDVRSCACKPSEECADCYDPSADEKAKAQAQAQAQARASMASKAYNGGSSNNDDDDGCDHRYGRDSWFAWAVVFAGCIQGMITLGASRAHGVYQEYYVLNEFATSPTASISWIGSLQNTLLNLCGVLVGILSQFVDSRVLSAGGSVVMGLAFVLASFSTQLWQLALTQGALYGAAASFPYILGVTVPMQWVGRNRGFALAVVYMGSGLGGMWISLLTRTCIESLGRQWSQRILGCIMVVLGVGLSPLIIARTPRAEGRQAEGGPRAEEQAAAAAAGVTARPARRTALDFSVVAERRFQLIALASFFAMGPNTIPYLLMPTYVADVLKETSRLGSSLVTIINVSGIFGRFAAGMLSDRFGPVNMLLLWVLLAAFSQLGIWLPFASVPAVIASAALFGVTGASIVGMLLNALSRLYGVRRITYISGLVYMTYAVSSLLVAQTASLMLDTVGHGIDYTWPIVYEGLLLVAAFFVLLALRLRISRRLAFKV</sequence>
<evidence type="ECO:0000256" key="3">
    <source>
        <dbReference type="SAM" id="MobiDB-lite"/>
    </source>
</evidence>
<feature type="domain" description="Major facilitator superfamily (MFS) profile" evidence="5">
    <location>
        <begin position="88"/>
        <end position="498"/>
    </location>
</feature>
<comment type="subcellular location">
    <subcellularLocation>
        <location evidence="1">Membrane</location>
        <topology evidence="1">Multi-pass membrane protein</topology>
    </subcellularLocation>
</comment>
<feature type="transmembrane region" description="Helical" evidence="4">
    <location>
        <begin position="382"/>
        <end position="401"/>
    </location>
</feature>